<dbReference type="AlphaFoldDB" id="A0A1G7CZD5"/>
<dbReference type="STRING" id="641691.SAMN05421636_10574"/>
<dbReference type="InterPro" id="IPR000014">
    <property type="entry name" value="PAS"/>
</dbReference>
<dbReference type="PROSITE" id="PS50109">
    <property type="entry name" value="HIS_KIN"/>
    <property type="match status" value="1"/>
</dbReference>
<dbReference type="PRINTS" id="PR00344">
    <property type="entry name" value="BCTRLSENSOR"/>
</dbReference>
<dbReference type="FunFam" id="3.30.565.10:FF:000006">
    <property type="entry name" value="Sensor histidine kinase WalK"/>
    <property type="match status" value="1"/>
</dbReference>
<organism evidence="11 12">
    <name type="scientific">Pricia antarctica</name>
    <dbReference type="NCBI Taxonomy" id="641691"/>
    <lineage>
        <taxon>Bacteria</taxon>
        <taxon>Pseudomonadati</taxon>
        <taxon>Bacteroidota</taxon>
        <taxon>Flavobacteriia</taxon>
        <taxon>Flavobacteriales</taxon>
        <taxon>Flavobacteriaceae</taxon>
        <taxon>Pricia</taxon>
    </lineage>
</organism>
<dbReference type="PROSITE" id="PS50113">
    <property type="entry name" value="PAC"/>
    <property type="match status" value="1"/>
</dbReference>
<keyword evidence="7" id="KW-0175">Coiled coil</keyword>
<dbReference type="InterPro" id="IPR003661">
    <property type="entry name" value="HisK_dim/P_dom"/>
</dbReference>
<feature type="coiled-coil region" evidence="7">
    <location>
        <begin position="365"/>
        <end position="414"/>
    </location>
</feature>
<evidence type="ECO:0000259" key="10">
    <source>
        <dbReference type="PROSITE" id="PS50113"/>
    </source>
</evidence>
<dbReference type="InterPro" id="IPR001610">
    <property type="entry name" value="PAC"/>
</dbReference>
<name>A0A1G7CZD5_9FLAO</name>
<evidence type="ECO:0000313" key="11">
    <source>
        <dbReference type="EMBL" id="SDE44036.1"/>
    </source>
</evidence>
<dbReference type="SUPFAM" id="SSF55785">
    <property type="entry name" value="PYP-like sensor domain (PAS domain)"/>
    <property type="match status" value="3"/>
</dbReference>
<evidence type="ECO:0000256" key="3">
    <source>
        <dbReference type="ARBA" id="ARBA00022553"/>
    </source>
</evidence>
<reference evidence="11 12" key="1">
    <citation type="submission" date="2016-10" db="EMBL/GenBank/DDBJ databases">
        <authorList>
            <person name="de Groot N.N."/>
        </authorList>
    </citation>
    <scope>NUCLEOTIDE SEQUENCE [LARGE SCALE GENOMIC DNA]</scope>
    <source>
        <strain evidence="11 12">DSM 23421</strain>
    </source>
</reference>
<dbReference type="PROSITE" id="PS50112">
    <property type="entry name" value="PAS"/>
    <property type="match status" value="2"/>
</dbReference>
<dbReference type="OrthoDB" id="9808408at2"/>
<dbReference type="Pfam" id="PF02518">
    <property type="entry name" value="HATPase_c"/>
    <property type="match status" value="1"/>
</dbReference>
<keyword evidence="5" id="KW-0418">Kinase</keyword>
<dbReference type="RefSeq" id="WP_091868389.1">
    <property type="nucleotide sequence ID" value="NZ_FNAO01000005.1"/>
</dbReference>
<dbReference type="InterPro" id="IPR004358">
    <property type="entry name" value="Sig_transdc_His_kin-like_C"/>
</dbReference>
<feature type="domain" description="Histidine kinase" evidence="8">
    <location>
        <begin position="568"/>
        <end position="785"/>
    </location>
</feature>
<feature type="domain" description="PAC" evidence="10">
    <location>
        <begin position="329"/>
        <end position="381"/>
    </location>
</feature>
<dbReference type="EMBL" id="FNAO01000005">
    <property type="protein sequence ID" value="SDE44036.1"/>
    <property type="molecule type" value="Genomic_DNA"/>
</dbReference>
<protein>
    <recommendedName>
        <fullName evidence="2">histidine kinase</fullName>
        <ecNumber evidence="2">2.7.13.3</ecNumber>
    </recommendedName>
</protein>
<proteinExistence type="predicted"/>
<comment type="catalytic activity">
    <reaction evidence="1">
        <text>ATP + protein L-histidine = ADP + protein N-phospho-L-histidine.</text>
        <dbReference type="EC" id="2.7.13.3"/>
    </reaction>
</comment>
<dbReference type="GO" id="GO:0000155">
    <property type="term" value="F:phosphorelay sensor kinase activity"/>
    <property type="evidence" value="ECO:0007669"/>
    <property type="project" value="InterPro"/>
</dbReference>
<sequence length="800" mass="91140">MYASKEIENKNLFQYLDAAASIFLVIKADHSIELVNRKGCEVLGYERVEIIGKNWFHRCIPKKEKKELAFYFDQIIAGTEEPPDVYENWVVAKGNKRKLIRWRNALLKDETDKVTGLISSGVDVTEQVKTHQKLRSSEEKNIAILEALPDMMTILDKKGTIMEVQVPDPSYLFAPVEQVIGKNVKDFLPIETADFLLKAFERVGRMQKMEIVQVTAPVAKGTVQYECRLVPMAKDRILSVARNLTKTKSLQQNLEVHHRALEAAGNGILIVDACHPNLPITFCNEAFTKMTGYTREEVIGINCQFLQKDDRDQEAIATMAKAIGKGEPCHVLLRNYRKDGSLFWNDLTITPLHDEKGELIQFIGVQNDVTEIQRARKRLEDYSDELEKKVKNRTRELESTVKKLVETNLNLEDQIQVTRMAESKAQRSQAQFAAIAQNFPKGLIVVFNSDFELTYVEGEELKRVDLNKIDFEGKRIDDIPIFSKEQIEKIKEDILKTIEGKGLSFEIEFKGNCYAVNSMPLRSDMEAIVWALFVYHNITDQRKIQDKLASALKTEQELNELKSRFISMASHEFRTPLSAILSSAILIGKQNAPGLEERREKHVARIRKSVKNLVVILNDFLSLSKLEEGKVQVDPKRFELIQFSKLLLEEMEGSKKEGQYIELNHPKEDIMVYMDSKLLSHILINLLSNAAKYSEEGQKINMEISQTIEGEVTFIIKDEGLGIPHEEQKNLFERFFRAANVTNIQGTGLGLHIVKQYTELLGGSISFTSNIGKGSSFSVKLPSQSPIKITDFKEHLNEAR</sequence>
<evidence type="ECO:0000256" key="7">
    <source>
        <dbReference type="SAM" id="Coils"/>
    </source>
</evidence>
<accession>A0A1G7CZD5</accession>
<evidence type="ECO:0000256" key="6">
    <source>
        <dbReference type="ARBA" id="ARBA00023012"/>
    </source>
</evidence>
<dbReference type="InterPro" id="IPR036097">
    <property type="entry name" value="HisK_dim/P_sf"/>
</dbReference>
<dbReference type="InterPro" id="IPR050736">
    <property type="entry name" value="Sensor_HK_Regulatory"/>
</dbReference>
<dbReference type="PANTHER" id="PTHR43711:SF26">
    <property type="entry name" value="SENSOR HISTIDINE KINASE RCSC"/>
    <property type="match status" value="1"/>
</dbReference>
<gene>
    <name evidence="11" type="ORF">SAMN05421636_10574</name>
</gene>
<keyword evidence="12" id="KW-1185">Reference proteome</keyword>
<evidence type="ECO:0000259" key="8">
    <source>
        <dbReference type="PROSITE" id="PS50109"/>
    </source>
</evidence>
<dbReference type="Proteomes" id="UP000199109">
    <property type="component" value="Unassembled WGS sequence"/>
</dbReference>
<dbReference type="SUPFAM" id="SSF47384">
    <property type="entry name" value="Homodimeric domain of signal transducing histidine kinase"/>
    <property type="match status" value="1"/>
</dbReference>
<dbReference type="SMART" id="SM00086">
    <property type="entry name" value="PAC"/>
    <property type="match status" value="2"/>
</dbReference>
<evidence type="ECO:0000256" key="5">
    <source>
        <dbReference type="ARBA" id="ARBA00022777"/>
    </source>
</evidence>
<dbReference type="SMART" id="SM00387">
    <property type="entry name" value="HATPase_c"/>
    <property type="match status" value="1"/>
</dbReference>
<dbReference type="Gene3D" id="3.30.565.10">
    <property type="entry name" value="Histidine kinase-like ATPase, C-terminal domain"/>
    <property type="match status" value="1"/>
</dbReference>
<evidence type="ECO:0000256" key="4">
    <source>
        <dbReference type="ARBA" id="ARBA00022679"/>
    </source>
</evidence>
<dbReference type="Gene3D" id="3.30.450.20">
    <property type="entry name" value="PAS domain"/>
    <property type="match status" value="4"/>
</dbReference>
<dbReference type="CDD" id="cd00082">
    <property type="entry name" value="HisKA"/>
    <property type="match status" value="1"/>
</dbReference>
<keyword evidence="3" id="KW-0597">Phosphoprotein</keyword>
<evidence type="ECO:0000256" key="2">
    <source>
        <dbReference type="ARBA" id="ARBA00012438"/>
    </source>
</evidence>
<keyword evidence="4" id="KW-0808">Transferase</keyword>
<dbReference type="CDD" id="cd00130">
    <property type="entry name" value="PAS"/>
    <property type="match status" value="2"/>
</dbReference>
<dbReference type="Pfam" id="PF00512">
    <property type="entry name" value="HisKA"/>
    <property type="match status" value="1"/>
</dbReference>
<evidence type="ECO:0000259" key="9">
    <source>
        <dbReference type="PROSITE" id="PS50112"/>
    </source>
</evidence>
<evidence type="ECO:0000256" key="1">
    <source>
        <dbReference type="ARBA" id="ARBA00000085"/>
    </source>
</evidence>
<dbReference type="SMART" id="SM00388">
    <property type="entry name" value="HisKA"/>
    <property type="match status" value="1"/>
</dbReference>
<dbReference type="InterPro" id="IPR036890">
    <property type="entry name" value="HATPase_C_sf"/>
</dbReference>
<dbReference type="SMART" id="SM00091">
    <property type="entry name" value="PAS"/>
    <property type="match status" value="4"/>
</dbReference>
<dbReference type="InterPro" id="IPR035965">
    <property type="entry name" value="PAS-like_dom_sf"/>
</dbReference>
<dbReference type="SUPFAM" id="SSF55874">
    <property type="entry name" value="ATPase domain of HSP90 chaperone/DNA topoisomerase II/histidine kinase"/>
    <property type="match status" value="1"/>
</dbReference>
<keyword evidence="6" id="KW-0902">Two-component regulatory system</keyword>
<dbReference type="CDD" id="cd00075">
    <property type="entry name" value="HATPase"/>
    <property type="match status" value="1"/>
</dbReference>
<dbReference type="Gene3D" id="1.10.287.130">
    <property type="match status" value="1"/>
</dbReference>
<dbReference type="Pfam" id="PF13426">
    <property type="entry name" value="PAS_9"/>
    <property type="match status" value="2"/>
</dbReference>
<feature type="domain" description="PAS" evidence="9">
    <location>
        <begin position="253"/>
        <end position="312"/>
    </location>
</feature>
<dbReference type="InterPro" id="IPR005467">
    <property type="entry name" value="His_kinase_dom"/>
</dbReference>
<dbReference type="PANTHER" id="PTHR43711">
    <property type="entry name" value="TWO-COMPONENT HISTIDINE KINASE"/>
    <property type="match status" value="1"/>
</dbReference>
<evidence type="ECO:0000313" key="12">
    <source>
        <dbReference type="Proteomes" id="UP000199109"/>
    </source>
</evidence>
<dbReference type="NCBIfam" id="TIGR00229">
    <property type="entry name" value="sensory_box"/>
    <property type="match status" value="2"/>
</dbReference>
<dbReference type="EC" id="2.7.13.3" evidence="2"/>
<feature type="domain" description="PAS" evidence="9">
    <location>
        <begin position="8"/>
        <end position="79"/>
    </location>
</feature>
<dbReference type="InterPro" id="IPR000700">
    <property type="entry name" value="PAS-assoc_C"/>
</dbReference>
<dbReference type="InterPro" id="IPR003594">
    <property type="entry name" value="HATPase_dom"/>
</dbReference>